<sequence>MLVDSHCHLDFPDFAEEIDDVLARARNAGVGLMLTIGTRLAKAGQALALAEAHPQVFATVGVHPHHVAEEQGTWTLDAIKALAAHPRVVGIGESGLDFFYDFSPRAMQEEAFRLHIAAARELGLPLVIHSRDADADMLRILREEHAAAPFQALMHCFSSSRELAEGALELGFYLSASGVITFKRSAELREIFRDAPLDRLLVETDSPYLAPVPKRGKRNEPAYVAFTAQVLAEVKGVAPEEIAAITTANVRRLFARIPAEAAA</sequence>
<evidence type="ECO:0000313" key="5">
    <source>
        <dbReference type="EMBL" id="SBV94939.1"/>
    </source>
</evidence>
<feature type="binding site" evidence="4">
    <location>
        <position position="205"/>
    </location>
    <ligand>
        <name>a divalent metal cation</name>
        <dbReference type="ChEBI" id="CHEBI:60240"/>
        <label>1</label>
    </ligand>
</feature>
<feature type="binding site" evidence="4">
    <location>
        <position position="93"/>
    </location>
    <ligand>
        <name>a divalent metal cation</name>
        <dbReference type="ChEBI" id="CHEBI:60240"/>
        <label>1</label>
    </ligand>
</feature>
<keyword evidence="2 4" id="KW-0479">Metal-binding</keyword>
<reference evidence="5" key="1">
    <citation type="submission" date="2016-04" db="EMBL/GenBank/DDBJ databases">
        <authorList>
            <person name="Evans L.H."/>
            <person name="Alamgir A."/>
            <person name="Owens N."/>
            <person name="Weber N.D."/>
            <person name="Virtaneva K."/>
            <person name="Barbian K."/>
            <person name="Babar A."/>
            <person name="Rosenke K."/>
        </authorList>
    </citation>
    <scope>NUCLEOTIDE SEQUENCE</scope>
    <source>
        <strain evidence="5">86</strain>
    </source>
</reference>
<dbReference type="CDD" id="cd01310">
    <property type="entry name" value="TatD_DNAse"/>
    <property type="match status" value="1"/>
</dbReference>
<dbReference type="InterPro" id="IPR015991">
    <property type="entry name" value="TatD/YcfH-like"/>
</dbReference>
<dbReference type="FunFam" id="3.20.20.140:FF:000005">
    <property type="entry name" value="TatD family hydrolase"/>
    <property type="match status" value="1"/>
</dbReference>
<dbReference type="AlphaFoldDB" id="A0A212J654"/>
<comment type="similarity">
    <text evidence="1">Belongs to the metallo-dependent hydrolases superfamily. TatD-type hydrolase family.</text>
</comment>
<dbReference type="GO" id="GO:0004536">
    <property type="term" value="F:DNA nuclease activity"/>
    <property type="evidence" value="ECO:0007669"/>
    <property type="project" value="InterPro"/>
</dbReference>
<feature type="binding site" evidence="4">
    <location>
        <position position="8"/>
    </location>
    <ligand>
        <name>a divalent metal cation</name>
        <dbReference type="ChEBI" id="CHEBI:60240"/>
        <label>1</label>
    </ligand>
</feature>
<dbReference type="NCBIfam" id="TIGR00010">
    <property type="entry name" value="YchF/TatD family DNA exonuclease"/>
    <property type="match status" value="1"/>
</dbReference>
<gene>
    <name evidence="5" type="primary">ycfH</name>
    <name evidence="5" type="ORF">KL86APRO_10573</name>
</gene>
<evidence type="ECO:0000256" key="2">
    <source>
        <dbReference type="ARBA" id="ARBA00022723"/>
    </source>
</evidence>
<feature type="binding site" evidence="4">
    <location>
        <position position="129"/>
    </location>
    <ligand>
        <name>a divalent metal cation</name>
        <dbReference type="ChEBI" id="CHEBI:60240"/>
        <label>2</label>
    </ligand>
</feature>
<keyword evidence="3 5" id="KW-0378">Hydrolase</keyword>
<dbReference type="Pfam" id="PF01026">
    <property type="entry name" value="TatD_DNase"/>
    <property type="match status" value="1"/>
</dbReference>
<dbReference type="PANTHER" id="PTHR46124:SF2">
    <property type="entry name" value="D-AMINOACYL-TRNA DEACYLASE"/>
    <property type="match status" value="1"/>
</dbReference>
<dbReference type="GO" id="GO:0005829">
    <property type="term" value="C:cytosol"/>
    <property type="evidence" value="ECO:0007669"/>
    <property type="project" value="TreeGrafter"/>
</dbReference>
<feature type="binding site" evidence="4">
    <location>
        <position position="155"/>
    </location>
    <ligand>
        <name>a divalent metal cation</name>
        <dbReference type="ChEBI" id="CHEBI:60240"/>
        <label>2</label>
    </ligand>
</feature>
<dbReference type="PROSITE" id="PS01137">
    <property type="entry name" value="TATD_1"/>
    <property type="match status" value="1"/>
</dbReference>
<dbReference type="EMBL" id="FLUO01000001">
    <property type="protein sequence ID" value="SBV94939.1"/>
    <property type="molecule type" value="Genomic_DNA"/>
</dbReference>
<dbReference type="PIRSF" id="PIRSF005902">
    <property type="entry name" value="DNase_TatD"/>
    <property type="match status" value="1"/>
</dbReference>
<proteinExistence type="inferred from homology"/>
<protein>
    <submittedName>
        <fullName evidence="5">Putative metallodependent hydrolase</fullName>
    </submittedName>
</protein>
<dbReference type="InterPro" id="IPR032466">
    <property type="entry name" value="Metal_Hydrolase"/>
</dbReference>
<evidence type="ECO:0000256" key="1">
    <source>
        <dbReference type="ARBA" id="ARBA00009275"/>
    </source>
</evidence>
<dbReference type="InterPro" id="IPR001130">
    <property type="entry name" value="TatD-like"/>
</dbReference>
<name>A0A212J654_9PROT</name>
<evidence type="ECO:0000256" key="3">
    <source>
        <dbReference type="ARBA" id="ARBA00022801"/>
    </source>
</evidence>
<dbReference type="Gene3D" id="3.20.20.140">
    <property type="entry name" value="Metal-dependent hydrolases"/>
    <property type="match status" value="1"/>
</dbReference>
<dbReference type="SUPFAM" id="SSF51556">
    <property type="entry name" value="Metallo-dependent hydrolases"/>
    <property type="match status" value="1"/>
</dbReference>
<evidence type="ECO:0000256" key="4">
    <source>
        <dbReference type="PIRSR" id="PIRSR005902-1"/>
    </source>
</evidence>
<accession>A0A212J654</accession>
<dbReference type="PANTHER" id="PTHR46124">
    <property type="entry name" value="D-AMINOACYL-TRNA DEACYLASE"/>
    <property type="match status" value="1"/>
</dbReference>
<organism evidence="5">
    <name type="scientific">uncultured Alphaproteobacteria bacterium</name>
    <dbReference type="NCBI Taxonomy" id="91750"/>
    <lineage>
        <taxon>Bacteria</taxon>
        <taxon>Pseudomonadati</taxon>
        <taxon>Pseudomonadota</taxon>
        <taxon>Alphaproteobacteria</taxon>
        <taxon>environmental samples</taxon>
    </lineage>
</organism>
<dbReference type="GO" id="GO:0046872">
    <property type="term" value="F:metal ion binding"/>
    <property type="evidence" value="ECO:0007669"/>
    <property type="project" value="UniProtKB-KW"/>
</dbReference>
<dbReference type="InterPro" id="IPR018228">
    <property type="entry name" value="DNase_TatD-rel_CS"/>
</dbReference>
<dbReference type="GO" id="GO:0016788">
    <property type="term" value="F:hydrolase activity, acting on ester bonds"/>
    <property type="evidence" value="ECO:0007669"/>
    <property type="project" value="InterPro"/>
</dbReference>
<feature type="binding site" evidence="4">
    <location>
        <position position="6"/>
    </location>
    <ligand>
        <name>a divalent metal cation</name>
        <dbReference type="ChEBI" id="CHEBI:60240"/>
        <label>1</label>
    </ligand>
</feature>